<dbReference type="OrthoDB" id="9813903at2"/>
<dbReference type="Proteomes" id="UP000468638">
    <property type="component" value="Unassembled WGS sequence"/>
</dbReference>
<dbReference type="EMBL" id="WMEQ01000010">
    <property type="protein sequence ID" value="MYL34561.1"/>
    <property type="molecule type" value="Genomic_DNA"/>
</dbReference>
<dbReference type="AlphaFoldDB" id="A0A6I5A3P9"/>
<accession>A0A6I5A3P9</accession>
<dbReference type="RefSeq" id="WP_160909866.1">
    <property type="nucleotide sequence ID" value="NZ_WMEQ01000010.1"/>
</dbReference>
<name>A0A6I5A3P9_9BACI</name>
<evidence type="ECO:0000313" key="1">
    <source>
        <dbReference type="EMBL" id="MYL34561.1"/>
    </source>
</evidence>
<gene>
    <name evidence="1" type="ORF">GLW05_13265</name>
</gene>
<proteinExistence type="predicted"/>
<sequence>MLTYIGEIAEAVPFVHRNTIRTHINEIFEQDKNLESDVIGDNVQIDGLVMKDAFYKKIAAKFDYDLWMLLH</sequence>
<reference evidence="1 2" key="1">
    <citation type="submission" date="2019-11" db="EMBL/GenBank/DDBJ databases">
        <title>Genome sequences of 17 halophilic strains isolated from different environments.</title>
        <authorList>
            <person name="Furrow R.E."/>
        </authorList>
    </citation>
    <scope>NUCLEOTIDE SEQUENCE [LARGE SCALE GENOMIC DNA]</scope>
    <source>
        <strain evidence="1 2">22514_16_FS</strain>
    </source>
</reference>
<protein>
    <submittedName>
        <fullName evidence="1">Uncharacterized protein</fullName>
    </submittedName>
</protein>
<organism evidence="1 2">
    <name type="scientific">Pontibacillus yanchengensis</name>
    <dbReference type="NCBI Taxonomy" id="462910"/>
    <lineage>
        <taxon>Bacteria</taxon>
        <taxon>Bacillati</taxon>
        <taxon>Bacillota</taxon>
        <taxon>Bacilli</taxon>
        <taxon>Bacillales</taxon>
        <taxon>Bacillaceae</taxon>
        <taxon>Pontibacillus</taxon>
    </lineage>
</organism>
<evidence type="ECO:0000313" key="2">
    <source>
        <dbReference type="Proteomes" id="UP000468638"/>
    </source>
</evidence>
<comment type="caution">
    <text evidence="1">The sequence shown here is derived from an EMBL/GenBank/DDBJ whole genome shotgun (WGS) entry which is preliminary data.</text>
</comment>